<feature type="transmembrane region" description="Helical" evidence="1">
    <location>
        <begin position="34"/>
        <end position="50"/>
    </location>
</feature>
<organism evidence="2 3">
    <name type="scientific">Parvularcula mediterranea</name>
    <dbReference type="NCBI Taxonomy" id="2732508"/>
    <lineage>
        <taxon>Bacteria</taxon>
        <taxon>Pseudomonadati</taxon>
        <taxon>Pseudomonadota</taxon>
        <taxon>Alphaproteobacteria</taxon>
        <taxon>Parvularculales</taxon>
        <taxon>Parvularculaceae</taxon>
        <taxon>Parvularcula</taxon>
    </lineage>
</organism>
<comment type="caution">
    <text evidence="2">The sequence shown here is derived from an EMBL/GenBank/DDBJ whole genome shotgun (WGS) entry which is preliminary data.</text>
</comment>
<evidence type="ECO:0000313" key="2">
    <source>
        <dbReference type="EMBL" id="NNU15329.1"/>
    </source>
</evidence>
<dbReference type="Proteomes" id="UP000536835">
    <property type="component" value="Unassembled WGS sequence"/>
</dbReference>
<evidence type="ECO:0000313" key="3">
    <source>
        <dbReference type="Proteomes" id="UP000536835"/>
    </source>
</evidence>
<sequence length="54" mass="6292">MIWRISRLAFLLWGIALVAWYFMADGAVPDEFWMLCGLFALQGVVLWLIMRRGS</sequence>
<reference evidence="2 3" key="1">
    <citation type="submission" date="2020-05" db="EMBL/GenBank/DDBJ databases">
        <title>Parvularcula mediterraneae sp. nov., isolated from polypropylene straw from shallow seawater of the seashore of Laganas in Zakynthos island, Greece.</title>
        <authorList>
            <person name="Szabo I."/>
            <person name="Al-Omari J."/>
            <person name="Rado J."/>
            <person name="Szerdahelyi G.S."/>
        </authorList>
    </citation>
    <scope>NUCLEOTIDE SEQUENCE [LARGE SCALE GENOMIC DNA]</scope>
    <source>
        <strain evidence="2 3">ZS-1/3</strain>
    </source>
</reference>
<dbReference type="RefSeq" id="WP_173196736.1">
    <property type="nucleotide sequence ID" value="NZ_JABFCX010000002.1"/>
</dbReference>
<protein>
    <submittedName>
        <fullName evidence="2">Uncharacterized protein</fullName>
    </submittedName>
</protein>
<keyword evidence="1" id="KW-0812">Transmembrane</keyword>
<accession>A0A7Y3RJN6</accession>
<dbReference type="AlphaFoldDB" id="A0A7Y3RJN6"/>
<proteinExistence type="predicted"/>
<evidence type="ECO:0000256" key="1">
    <source>
        <dbReference type="SAM" id="Phobius"/>
    </source>
</evidence>
<keyword evidence="1" id="KW-1133">Transmembrane helix</keyword>
<keyword evidence="1" id="KW-0472">Membrane</keyword>
<name>A0A7Y3RJN6_9PROT</name>
<dbReference type="EMBL" id="JABFCX010000002">
    <property type="protein sequence ID" value="NNU15329.1"/>
    <property type="molecule type" value="Genomic_DNA"/>
</dbReference>
<keyword evidence="3" id="KW-1185">Reference proteome</keyword>
<gene>
    <name evidence="2" type="ORF">HK107_03185</name>
</gene>